<dbReference type="NCBIfam" id="TIGR00527">
    <property type="entry name" value="gcvH"/>
    <property type="match status" value="1"/>
</dbReference>
<keyword evidence="4" id="KW-0496">Mitochondrion</keyword>
<evidence type="ECO:0000256" key="3">
    <source>
        <dbReference type="PIRSR" id="PIRSR617453-50"/>
    </source>
</evidence>
<sequence length="176" mass="18994">MAARMSVMRAVRLASPAKVSTAALRPNIWMQCSHRSRQFSVASALRAKKYSEDHEWIELSEDKKTATLGISKYAADALGDVIYVELPQEGLEANAGDSIGAVESVKSANDIITPVTGTVVTANNALEDEPSKLNIDPEGDGWIAKIEIGEDGVAALEKLMDADAYKSFTEEANEEH</sequence>
<evidence type="ECO:0000256" key="1">
    <source>
        <dbReference type="ARBA" id="ARBA00009249"/>
    </source>
</evidence>
<evidence type="ECO:0000313" key="7">
    <source>
        <dbReference type="Proteomes" id="UP000053259"/>
    </source>
</evidence>
<dbReference type="Proteomes" id="UP000053259">
    <property type="component" value="Unassembled WGS sequence"/>
</dbReference>
<dbReference type="PANTHER" id="PTHR11715:SF3">
    <property type="entry name" value="GLYCINE CLEAVAGE SYSTEM H PROTEIN-RELATED"/>
    <property type="match status" value="1"/>
</dbReference>
<proteinExistence type="inferred from homology"/>
<feature type="domain" description="Lipoyl-binding" evidence="5">
    <location>
        <begin position="65"/>
        <end position="147"/>
    </location>
</feature>
<gene>
    <name evidence="6" type="ORF">PV09_08349</name>
</gene>
<dbReference type="SUPFAM" id="SSF51230">
    <property type="entry name" value="Single hybrid motif"/>
    <property type="match status" value="1"/>
</dbReference>
<dbReference type="InterPro" id="IPR033753">
    <property type="entry name" value="GCV_H/Fam206"/>
</dbReference>
<accession>A0A0D2A049</accession>
<dbReference type="GO" id="GO:0009249">
    <property type="term" value="P:protein lipoylation"/>
    <property type="evidence" value="ECO:0007669"/>
    <property type="project" value="TreeGrafter"/>
</dbReference>
<dbReference type="InterPro" id="IPR002930">
    <property type="entry name" value="GCV_H"/>
</dbReference>
<dbReference type="GeneID" id="27316322"/>
<keyword evidence="2 3" id="KW-0450">Lipoyl</keyword>
<evidence type="ECO:0000256" key="2">
    <source>
        <dbReference type="ARBA" id="ARBA00022823"/>
    </source>
</evidence>
<dbReference type="HOGENOM" id="CLU_097408_1_2_1"/>
<dbReference type="GO" id="GO:0019464">
    <property type="term" value="P:glycine decarboxylation via glycine cleavage system"/>
    <property type="evidence" value="ECO:0007669"/>
    <property type="project" value="UniProtKB-UniRule"/>
</dbReference>
<dbReference type="Pfam" id="PF01597">
    <property type="entry name" value="GCV_H"/>
    <property type="match status" value="1"/>
</dbReference>
<dbReference type="AlphaFoldDB" id="A0A0D2A049"/>
<dbReference type="STRING" id="253628.A0A0D2A049"/>
<organism evidence="6 7">
    <name type="scientific">Verruconis gallopava</name>
    <dbReference type="NCBI Taxonomy" id="253628"/>
    <lineage>
        <taxon>Eukaryota</taxon>
        <taxon>Fungi</taxon>
        <taxon>Dikarya</taxon>
        <taxon>Ascomycota</taxon>
        <taxon>Pezizomycotina</taxon>
        <taxon>Dothideomycetes</taxon>
        <taxon>Pleosporomycetidae</taxon>
        <taxon>Venturiales</taxon>
        <taxon>Sympoventuriaceae</taxon>
        <taxon>Verruconis</taxon>
    </lineage>
</organism>
<dbReference type="OrthoDB" id="10264154at2759"/>
<dbReference type="VEuPathDB" id="FungiDB:PV09_08349"/>
<dbReference type="InterPro" id="IPR017453">
    <property type="entry name" value="GCV_H_sub"/>
</dbReference>
<dbReference type="InterPro" id="IPR000089">
    <property type="entry name" value="Biotin_lipoyl"/>
</dbReference>
<dbReference type="EMBL" id="KN847568">
    <property type="protein sequence ID" value="KIV99992.1"/>
    <property type="molecule type" value="Genomic_DNA"/>
</dbReference>
<reference evidence="6 7" key="1">
    <citation type="submission" date="2015-01" db="EMBL/GenBank/DDBJ databases">
        <title>The Genome Sequence of Ochroconis gallopava CBS43764.</title>
        <authorList>
            <consortium name="The Broad Institute Genomics Platform"/>
            <person name="Cuomo C."/>
            <person name="de Hoog S."/>
            <person name="Gorbushina A."/>
            <person name="Stielow B."/>
            <person name="Teixiera M."/>
            <person name="Abouelleil A."/>
            <person name="Chapman S.B."/>
            <person name="Priest M."/>
            <person name="Young S.K."/>
            <person name="Wortman J."/>
            <person name="Nusbaum C."/>
            <person name="Birren B."/>
        </authorList>
    </citation>
    <scope>NUCLEOTIDE SEQUENCE [LARGE SCALE GENOMIC DNA]</scope>
    <source>
        <strain evidence="6 7">CBS 43764</strain>
    </source>
</reference>
<feature type="modified residue" description="N6-lipoyllysine" evidence="3">
    <location>
        <position position="106"/>
    </location>
</feature>
<dbReference type="GO" id="GO:0005960">
    <property type="term" value="C:glycine cleavage complex"/>
    <property type="evidence" value="ECO:0007669"/>
    <property type="project" value="UniProtKB-UniRule"/>
</dbReference>
<evidence type="ECO:0000259" key="5">
    <source>
        <dbReference type="PROSITE" id="PS50968"/>
    </source>
</evidence>
<dbReference type="FunCoup" id="A0A0D2A049">
    <property type="interactions" value="867"/>
</dbReference>
<name>A0A0D2A049_9PEZI</name>
<dbReference type="PROSITE" id="PS50968">
    <property type="entry name" value="BIOTINYL_LIPOYL"/>
    <property type="match status" value="1"/>
</dbReference>
<dbReference type="PANTHER" id="PTHR11715">
    <property type="entry name" value="GLYCINE CLEAVAGE SYSTEM H PROTEIN"/>
    <property type="match status" value="1"/>
</dbReference>
<comment type="function">
    <text evidence="4">The H protein shuttles the methylamine group of glycine from the P protein to the T protein.</text>
</comment>
<evidence type="ECO:0000313" key="6">
    <source>
        <dbReference type="EMBL" id="KIV99992.1"/>
    </source>
</evidence>
<dbReference type="InParanoid" id="A0A0D2A049"/>
<comment type="subcellular location">
    <subcellularLocation>
        <location evidence="4">Mitochondrion</location>
    </subcellularLocation>
</comment>
<comment type="subunit">
    <text evidence="4">The glycine cleavage system is composed of four proteins: P, T, L and H.</text>
</comment>
<keyword evidence="7" id="KW-1185">Reference proteome</keyword>
<dbReference type="InterPro" id="IPR011053">
    <property type="entry name" value="Single_hybrid_motif"/>
</dbReference>
<protein>
    <recommendedName>
        <fullName evidence="4">Glycine cleavage system H protein</fullName>
    </recommendedName>
</protein>
<dbReference type="CDD" id="cd06848">
    <property type="entry name" value="GCS_H"/>
    <property type="match status" value="1"/>
</dbReference>
<dbReference type="GO" id="GO:0005739">
    <property type="term" value="C:mitochondrion"/>
    <property type="evidence" value="ECO:0007669"/>
    <property type="project" value="UniProtKB-SubCell"/>
</dbReference>
<comment type="cofactor">
    <cofactor evidence="4">
        <name>(R)-lipoate</name>
        <dbReference type="ChEBI" id="CHEBI:83088"/>
    </cofactor>
    <text evidence="4">Binds 1 lipoyl cofactor covalently.</text>
</comment>
<keyword evidence="4" id="KW-0809">Transit peptide</keyword>
<dbReference type="RefSeq" id="XP_016209862.1">
    <property type="nucleotide sequence ID" value="XM_016362227.1"/>
</dbReference>
<dbReference type="NCBIfam" id="NF002270">
    <property type="entry name" value="PRK01202.1"/>
    <property type="match status" value="1"/>
</dbReference>
<comment type="similarity">
    <text evidence="1 4">Belongs to the GcvH family.</text>
</comment>
<evidence type="ECO:0000256" key="4">
    <source>
        <dbReference type="RuleBase" id="RU364055"/>
    </source>
</evidence>
<dbReference type="HAMAP" id="MF_00272">
    <property type="entry name" value="GcvH"/>
    <property type="match status" value="1"/>
</dbReference>
<dbReference type="Gene3D" id="2.40.50.100">
    <property type="match status" value="1"/>
</dbReference>